<protein>
    <recommendedName>
        <fullName evidence="3">PRC-barrel domain-containing protein</fullName>
    </recommendedName>
</protein>
<proteinExistence type="predicted"/>
<name>A0ABT5LJY5_9GAMM</name>
<dbReference type="EMBL" id="JAQRFI010000084">
    <property type="protein sequence ID" value="MDC9591432.1"/>
    <property type="molecule type" value="Genomic_DNA"/>
</dbReference>
<organism evidence="1 2">
    <name type="scientific">Xenorhabdus yunnanensis</name>
    <dbReference type="NCBI Taxonomy" id="3025878"/>
    <lineage>
        <taxon>Bacteria</taxon>
        <taxon>Pseudomonadati</taxon>
        <taxon>Pseudomonadota</taxon>
        <taxon>Gammaproteobacteria</taxon>
        <taxon>Enterobacterales</taxon>
        <taxon>Morganellaceae</taxon>
        <taxon>Xenorhabdus</taxon>
    </lineage>
</organism>
<evidence type="ECO:0000313" key="1">
    <source>
        <dbReference type="EMBL" id="MDC9591432.1"/>
    </source>
</evidence>
<gene>
    <name evidence="1" type="ORF">PSI23_19635</name>
</gene>
<accession>A0ABT5LJY5</accession>
<dbReference type="RefSeq" id="WP_273556658.1">
    <property type="nucleotide sequence ID" value="NZ_JAQRFI010000084.1"/>
</dbReference>
<comment type="caution">
    <text evidence="1">The sequence shown here is derived from an EMBL/GenBank/DDBJ whole genome shotgun (WGS) entry which is preliminary data.</text>
</comment>
<reference evidence="1 2" key="1">
    <citation type="submission" date="2023-02" db="EMBL/GenBank/DDBJ databases">
        <title>Entomopathogenic bacteria.</title>
        <authorList>
            <person name="Machado R.A."/>
        </authorList>
    </citation>
    <scope>NUCLEOTIDE SEQUENCE [LARGE SCALE GENOMIC DNA]</scope>
    <source>
        <strain evidence="1 2">XENO-10</strain>
    </source>
</reference>
<evidence type="ECO:0008006" key="3">
    <source>
        <dbReference type="Google" id="ProtNLM"/>
    </source>
</evidence>
<evidence type="ECO:0000313" key="2">
    <source>
        <dbReference type="Proteomes" id="UP001217178"/>
    </source>
</evidence>
<sequence>MLILPNMPCFPDMSDITNITENELNGLKKDLIRDNYPKLEIGYMVILLNGDVGVVEDIFNDGTYDCRMERTGKLHMLPPTGMYITPTRYKGYSLDWDKTIEANKENNNA</sequence>
<keyword evidence="2" id="KW-1185">Reference proteome</keyword>
<dbReference type="Proteomes" id="UP001217178">
    <property type="component" value="Unassembled WGS sequence"/>
</dbReference>